<proteinExistence type="predicted"/>
<accession>A0A4R4AJV2</accession>
<dbReference type="Proteomes" id="UP000295247">
    <property type="component" value="Unassembled WGS sequence"/>
</dbReference>
<evidence type="ECO:0000313" key="2">
    <source>
        <dbReference type="Proteomes" id="UP000295247"/>
    </source>
</evidence>
<sequence length="77" mass="8501">MARLAPWPNRYHRISVAEVVEPDLDIGLVAQLTQPQQSVHSELGALLALERDQAEVEGDLVAVRSQRASTELQIDQA</sequence>
<organism evidence="1 2">
    <name type="scientific">Marichromatium gracile</name>
    <name type="common">Chromatium gracile</name>
    <dbReference type="NCBI Taxonomy" id="1048"/>
    <lineage>
        <taxon>Bacteria</taxon>
        <taxon>Pseudomonadati</taxon>
        <taxon>Pseudomonadota</taxon>
        <taxon>Gammaproteobacteria</taxon>
        <taxon>Chromatiales</taxon>
        <taxon>Chromatiaceae</taxon>
        <taxon>Marichromatium</taxon>
    </lineage>
</organism>
<gene>
    <name evidence="1" type="ORF">EDC29_10194</name>
</gene>
<evidence type="ECO:0000313" key="1">
    <source>
        <dbReference type="EMBL" id="TCW39682.1"/>
    </source>
</evidence>
<protein>
    <submittedName>
        <fullName evidence="1">Uncharacterized protein</fullName>
    </submittedName>
</protein>
<name>A0A4R4AJV2_MARGR</name>
<dbReference type="EMBL" id="SMDC01000001">
    <property type="protein sequence ID" value="TCW39682.1"/>
    <property type="molecule type" value="Genomic_DNA"/>
</dbReference>
<reference evidence="1 2" key="1">
    <citation type="submission" date="2019-03" db="EMBL/GenBank/DDBJ databases">
        <title>Genomic Encyclopedia of Type Strains, Phase IV (KMG-IV): sequencing the most valuable type-strain genomes for metagenomic binning, comparative biology and taxonomic classification.</title>
        <authorList>
            <person name="Goeker M."/>
        </authorList>
    </citation>
    <scope>NUCLEOTIDE SEQUENCE [LARGE SCALE GENOMIC DNA]</scope>
    <source>
        <strain evidence="1 2">DSM 203</strain>
    </source>
</reference>
<dbReference type="AlphaFoldDB" id="A0A4R4AJV2"/>
<comment type="caution">
    <text evidence="1">The sequence shown here is derived from an EMBL/GenBank/DDBJ whole genome shotgun (WGS) entry which is preliminary data.</text>
</comment>